<feature type="coiled-coil region" evidence="1">
    <location>
        <begin position="26"/>
        <end position="53"/>
    </location>
</feature>
<name>A0A017HAN6_9RHOB</name>
<keyword evidence="3" id="KW-1185">Reference proteome</keyword>
<sequence>MGRRSRLRPYSLYAWKKKFAKNSSGEVEKDTEIRRLKKELARVSEERDILKKGRHWGAIDGVDGSRSRHRNVPHWVLSC</sequence>
<keyword evidence="1" id="KW-0175">Coiled coil</keyword>
<dbReference type="Proteomes" id="UP000025047">
    <property type="component" value="Unassembled WGS sequence"/>
</dbReference>
<dbReference type="eggNOG" id="COG2963">
    <property type="taxonomic scope" value="Bacteria"/>
</dbReference>
<comment type="caution">
    <text evidence="2">The sequence shown here is derived from an EMBL/GenBank/DDBJ whole genome shotgun (WGS) entry which is preliminary data.</text>
</comment>
<dbReference type="InterPro" id="IPR009057">
    <property type="entry name" value="Homeodomain-like_sf"/>
</dbReference>
<evidence type="ECO:0000313" key="3">
    <source>
        <dbReference type="Proteomes" id="UP000025047"/>
    </source>
</evidence>
<protein>
    <submittedName>
        <fullName evidence="2">Mobile element protein</fullName>
    </submittedName>
</protein>
<evidence type="ECO:0000256" key="1">
    <source>
        <dbReference type="SAM" id="Coils"/>
    </source>
</evidence>
<accession>A0A017HAN6</accession>
<dbReference type="AlphaFoldDB" id="A0A017HAN6"/>
<evidence type="ECO:0000313" key="2">
    <source>
        <dbReference type="EMBL" id="EYD70854.1"/>
    </source>
</evidence>
<dbReference type="EMBL" id="APGJ01000007">
    <property type="protein sequence ID" value="EYD70854.1"/>
    <property type="molecule type" value="Genomic_DNA"/>
</dbReference>
<dbReference type="STRING" id="1122180.Lokhon_02498"/>
<reference evidence="2 3" key="1">
    <citation type="submission" date="2013-03" db="EMBL/GenBank/DDBJ databases">
        <authorList>
            <person name="Fiebig A."/>
            <person name="Goeker M."/>
            <person name="Klenk H.-P.P."/>
        </authorList>
    </citation>
    <scope>NUCLEOTIDE SEQUENCE [LARGE SCALE GENOMIC DNA]</scope>
    <source>
        <strain evidence="2 3">DSM 17492</strain>
    </source>
</reference>
<dbReference type="PATRIC" id="fig|1122180.6.peg.2479"/>
<dbReference type="SUPFAM" id="SSF46689">
    <property type="entry name" value="Homeodomain-like"/>
    <property type="match status" value="1"/>
</dbReference>
<dbReference type="HOGENOM" id="CLU_2601815_0_0_5"/>
<proteinExistence type="predicted"/>
<gene>
    <name evidence="2" type="ORF">Lokhon_02498</name>
</gene>
<organism evidence="2 3">
    <name type="scientific">Limimaricola hongkongensis DSM 17492</name>
    <dbReference type="NCBI Taxonomy" id="1122180"/>
    <lineage>
        <taxon>Bacteria</taxon>
        <taxon>Pseudomonadati</taxon>
        <taxon>Pseudomonadota</taxon>
        <taxon>Alphaproteobacteria</taxon>
        <taxon>Rhodobacterales</taxon>
        <taxon>Paracoccaceae</taxon>
        <taxon>Limimaricola</taxon>
    </lineage>
</organism>